<feature type="binding site" evidence="4">
    <location>
        <position position="146"/>
    </location>
    <ligand>
        <name>Zn(2+)</name>
        <dbReference type="ChEBI" id="CHEBI:29105"/>
    </ligand>
</feature>
<dbReference type="PANTHER" id="PTHR11085">
    <property type="entry name" value="NAD-DEPENDENT PROTEIN DEACYLASE SIRTUIN-5, MITOCHONDRIAL-RELATED"/>
    <property type="match status" value="1"/>
</dbReference>
<dbReference type="SUPFAM" id="SSF52467">
    <property type="entry name" value="DHS-like NAD/FAD-binding domain"/>
    <property type="match status" value="1"/>
</dbReference>
<keyword evidence="3" id="KW-0520">NAD</keyword>
<dbReference type="GO" id="GO:0070403">
    <property type="term" value="F:NAD+ binding"/>
    <property type="evidence" value="ECO:0007669"/>
    <property type="project" value="InterPro"/>
</dbReference>
<keyword evidence="4" id="KW-0479">Metal-binding</keyword>
<dbReference type="EMBL" id="MFNE01000010">
    <property type="protein sequence ID" value="OGG96631.1"/>
    <property type="molecule type" value="Genomic_DNA"/>
</dbReference>
<dbReference type="Proteomes" id="UP000178449">
    <property type="component" value="Unassembled WGS sequence"/>
</dbReference>
<dbReference type="STRING" id="1817772.A2527_03480"/>
<feature type="binding site" evidence="4">
    <location>
        <position position="175"/>
    </location>
    <ligand>
        <name>Zn(2+)</name>
        <dbReference type="ChEBI" id="CHEBI:29105"/>
    </ligand>
</feature>
<evidence type="ECO:0000259" key="5">
    <source>
        <dbReference type="PROSITE" id="PS50305"/>
    </source>
</evidence>
<accession>A0A1F6GEU9</accession>
<dbReference type="PROSITE" id="PS50305">
    <property type="entry name" value="SIRTUIN"/>
    <property type="match status" value="1"/>
</dbReference>
<dbReference type="Gene3D" id="3.40.50.1220">
    <property type="entry name" value="TPP-binding domain"/>
    <property type="match status" value="1"/>
</dbReference>
<evidence type="ECO:0000313" key="6">
    <source>
        <dbReference type="EMBL" id="OGG96631.1"/>
    </source>
</evidence>
<dbReference type="AlphaFoldDB" id="A0A1F6GEU9"/>
<evidence type="ECO:0000256" key="3">
    <source>
        <dbReference type="ARBA" id="ARBA00023027"/>
    </source>
</evidence>
<dbReference type="PANTHER" id="PTHR11085:SF4">
    <property type="entry name" value="NAD-DEPENDENT PROTEIN DEACYLASE"/>
    <property type="match status" value="1"/>
</dbReference>
<dbReference type="GO" id="GO:0046872">
    <property type="term" value="F:metal ion binding"/>
    <property type="evidence" value="ECO:0007669"/>
    <property type="project" value="UniProtKB-KW"/>
</dbReference>
<name>A0A1F6GEU9_9PROT</name>
<evidence type="ECO:0000256" key="1">
    <source>
        <dbReference type="ARBA" id="ARBA00012928"/>
    </source>
</evidence>
<dbReference type="EC" id="2.3.1.286" evidence="1"/>
<organism evidence="6 7">
    <name type="scientific">Candidatus Lambdaproteobacteria bacterium RIFOXYD2_FULL_50_16</name>
    <dbReference type="NCBI Taxonomy" id="1817772"/>
    <lineage>
        <taxon>Bacteria</taxon>
        <taxon>Pseudomonadati</taxon>
        <taxon>Pseudomonadota</taxon>
        <taxon>Candidatus Lambdaproteobacteria</taxon>
    </lineage>
</organism>
<sequence>MEQRLRELSSTAATWIAKAKGIIILAGAGMGVDSGLPDFRGDKGFWKAYPMYEQLGIGFVEAANPQHFEADPAFGWGFYGHRLGLYRQTSPHQGYQLILDWSKRLGLPYFVVTSNVDGHFQKAGFDEKRVLEVHGSIHHLQCSLPCGSYIWNNQHNIAVDVKRMRALEVPFCKTCGKTARPNILMFADWNWVSERSDAQQIRYKNFISEIGHEKLVALELGAGLAVPTIRMMTERLSRQGVKAVRINPKDPVIARPNLSIAHGGKEALEAIDRALSL</sequence>
<dbReference type="Gene3D" id="3.30.1600.10">
    <property type="entry name" value="SIR2/SIRT2 'Small Domain"/>
    <property type="match status" value="1"/>
</dbReference>
<gene>
    <name evidence="6" type="ORF">A2527_03480</name>
</gene>
<comment type="caution">
    <text evidence="6">The sequence shown here is derived from an EMBL/GenBank/DDBJ whole genome shotgun (WGS) entry which is preliminary data.</text>
</comment>
<feature type="binding site" evidence="4">
    <location>
        <position position="172"/>
    </location>
    <ligand>
        <name>Zn(2+)</name>
        <dbReference type="ChEBI" id="CHEBI:29105"/>
    </ligand>
</feature>
<dbReference type="Pfam" id="PF02146">
    <property type="entry name" value="SIR2"/>
    <property type="match status" value="1"/>
</dbReference>
<reference evidence="6 7" key="1">
    <citation type="journal article" date="2016" name="Nat. Commun.">
        <title>Thousands of microbial genomes shed light on interconnected biogeochemical processes in an aquifer system.</title>
        <authorList>
            <person name="Anantharaman K."/>
            <person name="Brown C.T."/>
            <person name="Hug L.A."/>
            <person name="Sharon I."/>
            <person name="Castelle C.J."/>
            <person name="Probst A.J."/>
            <person name="Thomas B.C."/>
            <person name="Singh A."/>
            <person name="Wilkins M.J."/>
            <person name="Karaoz U."/>
            <person name="Brodie E.L."/>
            <person name="Williams K.H."/>
            <person name="Hubbard S.S."/>
            <person name="Banfield J.F."/>
        </authorList>
    </citation>
    <scope>NUCLEOTIDE SEQUENCE [LARGE SCALE GENOMIC DNA]</scope>
</reference>
<proteinExistence type="predicted"/>
<dbReference type="GO" id="GO:0017136">
    <property type="term" value="F:histone deacetylase activity, NAD-dependent"/>
    <property type="evidence" value="ECO:0007669"/>
    <property type="project" value="TreeGrafter"/>
</dbReference>
<dbReference type="InterPro" id="IPR050134">
    <property type="entry name" value="NAD-dep_sirtuin_deacylases"/>
</dbReference>
<evidence type="ECO:0000313" key="7">
    <source>
        <dbReference type="Proteomes" id="UP000178449"/>
    </source>
</evidence>
<feature type="binding site" evidence="4">
    <location>
        <position position="142"/>
    </location>
    <ligand>
        <name>Zn(2+)</name>
        <dbReference type="ChEBI" id="CHEBI:29105"/>
    </ligand>
</feature>
<dbReference type="InterPro" id="IPR029035">
    <property type="entry name" value="DHS-like_NAD/FAD-binding_dom"/>
</dbReference>
<feature type="active site" description="Proton acceptor" evidence="4">
    <location>
        <position position="134"/>
    </location>
</feature>
<keyword evidence="4" id="KW-0862">Zinc</keyword>
<dbReference type="InterPro" id="IPR003000">
    <property type="entry name" value="Sirtuin"/>
</dbReference>
<evidence type="ECO:0000256" key="4">
    <source>
        <dbReference type="PROSITE-ProRule" id="PRU00236"/>
    </source>
</evidence>
<dbReference type="InterPro" id="IPR026590">
    <property type="entry name" value="Ssirtuin_cat_dom"/>
</dbReference>
<keyword evidence="2" id="KW-0808">Transferase</keyword>
<feature type="domain" description="Deacetylase sirtuin-type" evidence="5">
    <location>
        <begin position="1"/>
        <end position="277"/>
    </location>
</feature>
<protein>
    <recommendedName>
        <fullName evidence="1">protein acetyllysine N-acetyltransferase</fullName>
        <ecNumber evidence="1">2.3.1.286</ecNumber>
    </recommendedName>
</protein>
<evidence type="ECO:0000256" key="2">
    <source>
        <dbReference type="ARBA" id="ARBA00022679"/>
    </source>
</evidence>
<dbReference type="InterPro" id="IPR026591">
    <property type="entry name" value="Sirtuin_cat_small_dom_sf"/>
</dbReference>